<protein>
    <recommendedName>
        <fullName evidence="3">Phage integrase, N-terminal SAM-like domain</fullName>
    </recommendedName>
</protein>
<dbReference type="EMBL" id="CP026604">
    <property type="protein sequence ID" value="AWB65457.1"/>
    <property type="molecule type" value="Genomic_DNA"/>
</dbReference>
<evidence type="ECO:0008006" key="3">
    <source>
        <dbReference type="Google" id="ProtNLM"/>
    </source>
</evidence>
<proteinExistence type="predicted"/>
<evidence type="ECO:0000313" key="2">
    <source>
        <dbReference type="Proteomes" id="UP000244441"/>
    </source>
</evidence>
<dbReference type="Proteomes" id="UP000244441">
    <property type="component" value="Chromosome"/>
</dbReference>
<sequence>MDPLDQVRYEQLYQAQQGALLRQGMRPATIDGYCRAIKRISLHFERPPPSPLSGFATGRY</sequence>
<name>A0A2S0VML2_9ALTE</name>
<dbReference type="RefSeq" id="WP_108601533.1">
    <property type="nucleotide sequence ID" value="NZ_CP026604.1"/>
</dbReference>
<reference evidence="1 2" key="1">
    <citation type="submission" date="2018-01" db="EMBL/GenBank/DDBJ databases">
        <title>Genome sequence of a Cantenovulum-like bacteria.</title>
        <authorList>
            <person name="Tan W.R."/>
            <person name="Lau N.-S."/>
            <person name="Go F."/>
            <person name="Amirul A.-A.A."/>
        </authorList>
    </citation>
    <scope>NUCLEOTIDE SEQUENCE [LARGE SCALE GENOMIC DNA]</scope>
    <source>
        <strain evidence="1 2">CCB-QB4</strain>
    </source>
</reference>
<keyword evidence="2" id="KW-1185">Reference proteome</keyword>
<dbReference type="KEGG" id="cate:C2869_02955"/>
<dbReference type="OrthoDB" id="9801717at2"/>
<dbReference type="AlphaFoldDB" id="A0A2S0VML2"/>
<evidence type="ECO:0000313" key="1">
    <source>
        <dbReference type="EMBL" id="AWB65457.1"/>
    </source>
</evidence>
<gene>
    <name evidence="1" type="ORF">C2869_02955</name>
</gene>
<accession>A0A2S0VML2</accession>
<organism evidence="1 2">
    <name type="scientific">Saccharobesus litoralis</name>
    <dbReference type="NCBI Taxonomy" id="2172099"/>
    <lineage>
        <taxon>Bacteria</taxon>
        <taxon>Pseudomonadati</taxon>
        <taxon>Pseudomonadota</taxon>
        <taxon>Gammaproteobacteria</taxon>
        <taxon>Alteromonadales</taxon>
        <taxon>Alteromonadaceae</taxon>
        <taxon>Saccharobesus</taxon>
    </lineage>
</organism>